<dbReference type="InterPro" id="IPR002347">
    <property type="entry name" value="SDR_fam"/>
</dbReference>
<keyword evidence="2" id="KW-0560">Oxidoreductase</keyword>
<evidence type="ECO:0000256" key="2">
    <source>
        <dbReference type="ARBA" id="ARBA00023002"/>
    </source>
</evidence>
<dbReference type="SUPFAM" id="SSF51735">
    <property type="entry name" value="NAD(P)-binding Rossmann-fold domains"/>
    <property type="match status" value="1"/>
</dbReference>
<reference evidence="4 5" key="1">
    <citation type="submission" date="2019-02" db="EMBL/GenBank/DDBJ databases">
        <title>Halieaceae_genomes.</title>
        <authorList>
            <person name="Li S.-H."/>
        </authorList>
    </citation>
    <scope>NUCLEOTIDE SEQUENCE [LARGE SCALE GENOMIC DNA]</scope>
    <source>
        <strain evidence="4 5">JH123</strain>
    </source>
</reference>
<dbReference type="PANTHER" id="PTHR43180">
    <property type="entry name" value="3-OXOACYL-(ACYL-CARRIER-PROTEIN) REDUCTASE (AFU_ORTHOLOGUE AFUA_6G11210)"/>
    <property type="match status" value="1"/>
</dbReference>
<dbReference type="PRINTS" id="PR00081">
    <property type="entry name" value="GDHRDH"/>
</dbReference>
<dbReference type="EMBL" id="CP036501">
    <property type="protein sequence ID" value="UZP74219.1"/>
    <property type="molecule type" value="Genomic_DNA"/>
</dbReference>
<evidence type="ECO:0000256" key="1">
    <source>
        <dbReference type="ARBA" id="ARBA00006484"/>
    </source>
</evidence>
<dbReference type="CDD" id="cd05233">
    <property type="entry name" value="SDR_c"/>
    <property type="match status" value="1"/>
</dbReference>
<dbReference type="RefSeq" id="WP_279243032.1">
    <property type="nucleotide sequence ID" value="NZ_CP036501.1"/>
</dbReference>
<gene>
    <name evidence="4" type="ORF">E0F26_05445</name>
</gene>
<proteinExistence type="inferred from homology"/>
<dbReference type="Gene3D" id="3.40.50.720">
    <property type="entry name" value="NAD(P)-binding Rossmann-like Domain"/>
    <property type="match status" value="1"/>
</dbReference>
<protein>
    <submittedName>
        <fullName evidence="4">SDR family oxidoreductase</fullName>
    </submittedName>
</protein>
<evidence type="ECO:0000256" key="3">
    <source>
        <dbReference type="RuleBase" id="RU000363"/>
    </source>
</evidence>
<evidence type="ECO:0000313" key="4">
    <source>
        <dbReference type="EMBL" id="UZP74219.1"/>
    </source>
</evidence>
<name>A0ABY6Q6H6_9GAMM</name>
<dbReference type="InterPro" id="IPR020904">
    <property type="entry name" value="Sc_DH/Rdtase_CS"/>
</dbReference>
<dbReference type="Proteomes" id="UP001317963">
    <property type="component" value="Chromosome"/>
</dbReference>
<dbReference type="PRINTS" id="PR00080">
    <property type="entry name" value="SDRFAMILY"/>
</dbReference>
<dbReference type="PANTHER" id="PTHR43180:SF66">
    <property type="entry name" value="SHORT-CHAIN DEHYDROGENASE_REDUCTASE FAMILY PROTEIN"/>
    <property type="match status" value="1"/>
</dbReference>
<dbReference type="InterPro" id="IPR036291">
    <property type="entry name" value="NAD(P)-bd_dom_sf"/>
</dbReference>
<dbReference type="PROSITE" id="PS00061">
    <property type="entry name" value="ADH_SHORT"/>
    <property type="match status" value="1"/>
</dbReference>
<keyword evidence="5" id="KW-1185">Reference proteome</keyword>
<dbReference type="Pfam" id="PF00106">
    <property type="entry name" value="adh_short"/>
    <property type="match status" value="1"/>
</dbReference>
<accession>A0ABY6Q6H6</accession>
<organism evidence="4 5">
    <name type="scientific">Candidatus Paraluminiphilus aquimaris</name>
    <dbReference type="NCBI Taxonomy" id="2518994"/>
    <lineage>
        <taxon>Bacteria</taxon>
        <taxon>Pseudomonadati</taxon>
        <taxon>Pseudomonadota</taxon>
        <taxon>Gammaproteobacteria</taxon>
        <taxon>Cellvibrionales</taxon>
        <taxon>Halieaceae</taxon>
        <taxon>Candidatus Paraluminiphilus</taxon>
    </lineage>
</organism>
<comment type="similarity">
    <text evidence="1 3">Belongs to the short-chain dehydrogenases/reductases (SDR) family.</text>
</comment>
<sequence length="264" mass="27260">MKIAGKVCVVTGGASGIGKALASRFVAEGASAVVIADLNGDAVSAVASEIGAQSFAVDVRDESAIAAMVAAVESEHGQIDLFCSNAGIIGVDGEPWWATGADNALWQRMWEIHVMSHVYAARACLPSMIARGDGYFLNTASAAGLLAQIGSAPYSVTKHAAVSFAESLSITHGDDGIKVSCLCPQAVDTAMTAGTEGGGVAGVDGMLSADAVADAVVSGLDAESFLILPHPEVEDYRQNKARSYDRWLGGMRKLRRLFTDPVGQ</sequence>
<evidence type="ECO:0000313" key="5">
    <source>
        <dbReference type="Proteomes" id="UP001317963"/>
    </source>
</evidence>